<dbReference type="STRING" id="1227455.C449_12163"/>
<dbReference type="EMBL" id="AOMD01000025">
    <property type="protein sequence ID" value="EMA44281.1"/>
    <property type="molecule type" value="Genomic_DNA"/>
</dbReference>
<evidence type="ECO:0000313" key="3">
    <source>
        <dbReference type="Proteomes" id="UP000011669"/>
    </source>
</evidence>
<reference evidence="2 3" key="1">
    <citation type="journal article" date="2014" name="PLoS Genet.">
        <title>Phylogenetically driven sequencing of extremely halophilic archaea reveals strategies for static and dynamic osmo-response.</title>
        <authorList>
            <person name="Becker E.A."/>
            <person name="Seitzer P.M."/>
            <person name="Tritt A."/>
            <person name="Larsen D."/>
            <person name="Krusor M."/>
            <person name="Yao A.I."/>
            <person name="Wu D."/>
            <person name="Madern D."/>
            <person name="Eisen J.A."/>
            <person name="Darling A.E."/>
            <person name="Facciotti M.T."/>
        </authorList>
    </citation>
    <scope>NUCLEOTIDE SEQUENCE [LARGE SCALE GENOMIC DNA]</scope>
    <source>
        <strain evidence="2 3">DSM 5350</strain>
    </source>
</reference>
<name>M0MEY1_9EURY</name>
<organism evidence="2 3">
    <name type="scientific">Halococcus saccharolyticus DSM 5350</name>
    <dbReference type="NCBI Taxonomy" id="1227455"/>
    <lineage>
        <taxon>Archaea</taxon>
        <taxon>Methanobacteriati</taxon>
        <taxon>Methanobacteriota</taxon>
        <taxon>Stenosarchaea group</taxon>
        <taxon>Halobacteria</taxon>
        <taxon>Halobacteriales</taxon>
        <taxon>Halococcaceae</taxon>
        <taxon>Halococcus</taxon>
    </lineage>
</organism>
<proteinExistence type="predicted"/>
<feature type="compositionally biased region" description="Gly residues" evidence="1">
    <location>
        <begin position="135"/>
        <end position="144"/>
    </location>
</feature>
<protein>
    <submittedName>
        <fullName evidence="2">Uncharacterized protein</fullName>
    </submittedName>
</protein>
<gene>
    <name evidence="2" type="ORF">C449_12163</name>
</gene>
<keyword evidence="3" id="KW-1185">Reference proteome</keyword>
<feature type="region of interest" description="Disordered" evidence="1">
    <location>
        <begin position="41"/>
        <end position="66"/>
    </location>
</feature>
<sequence length="144" mass="16580">MAYPTTDQYDRWKRRADEFDMSVSEFIQSMVEAGLKKFDASVEPDETNRELREQRNEMKDELDRTRDRVADLEEQLHGDERAAVREYVENNPGAEFGEIVQHIVDTVPERVNRHLDDLESDALRAENGEYYPTDGDGGGRGGGR</sequence>
<accession>M0MEY1</accession>
<dbReference type="PATRIC" id="fig|1227455.4.peg.2495"/>
<comment type="caution">
    <text evidence="2">The sequence shown here is derived from an EMBL/GenBank/DDBJ whole genome shotgun (WGS) entry which is preliminary data.</text>
</comment>
<evidence type="ECO:0000313" key="2">
    <source>
        <dbReference type="EMBL" id="EMA44281.1"/>
    </source>
</evidence>
<dbReference type="InParanoid" id="M0MEY1"/>
<feature type="compositionally biased region" description="Basic and acidic residues" evidence="1">
    <location>
        <begin position="118"/>
        <end position="127"/>
    </location>
</feature>
<dbReference type="AlphaFoldDB" id="M0MEY1"/>
<feature type="region of interest" description="Disordered" evidence="1">
    <location>
        <begin position="118"/>
        <end position="144"/>
    </location>
</feature>
<dbReference type="Proteomes" id="UP000011669">
    <property type="component" value="Unassembled WGS sequence"/>
</dbReference>
<dbReference type="OrthoDB" id="267920at2157"/>
<evidence type="ECO:0000256" key="1">
    <source>
        <dbReference type="SAM" id="MobiDB-lite"/>
    </source>
</evidence>